<evidence type="ECO:0000313" key="8">
    <source>
        <dbReference type="Proteomes" id="UP001595840"/>
    </source>
</evidence>
<protein>
    <submittedName>
        <fullName evidence="7">DMT family transporter</fullName>
    </submittedName>
</protein>
<feature type="transmembrane region" description="Helical" evidence="5">
    <location>
        <begin position="120"/>
        <end position="137"/>
    </location>
</feature>
<evidence type="ECO:0000256" key="3">
    <source>
        <dbReference type="ARBA" id="ARBA00022989"/>
    </source>
</evidence>
<keyword evidence="4 5" id="KW-0472">Membrane</keyword>
<gene>
    <name evidence="7" type="ORF">ACFOX3_03280</name>
</gene>
<comment type="subcellular location">
    <subcellularLocation>
        <location evidence="1">Membrane</location>
        <topology evidence="1">Multi-pass membrane protein</topology>
    </subcellularLocation>
</comment>
<dbReference type="EMBL" id="JBHSCX010000003">
    <property type="protein sequence ID" value="MFC4361308.1"/>
    <property type="molecule type" value="Genomic_DNA"/>
</dbReference>
<feature type="transmembrane region" description="Helical" evidence="5">
    <location>
        <begin position="143"/>
        <end position="162"/>
    </location>
</feature>
<comment type="caution">
    <text evidence="7">The sequence shown here is derived from an EMBL/GenBank/DDBJ whole genome shotgun (WGS) entry which is preliminary data.</text>
</comment>
<feature type="domain" description="EamA" evidence="6">
    <location>
        <begin position="143"/>
        <end position="273"/>
    </location>
</feature>
<dbReference type="RefSeq" id="WP_290259931.1">
    <property type="nucleotide sequence ID" value="NZ_JAUFQG010000004.1"/>
</dbReference>
<sequence length="288" mass="31386">MQRAIAFSLLTSFVASLVAAGSKLAAQHVSVHMVVFSQYLVGFCLYLPLLIKRGTGAFQTQRLGLHLGRGLAGLGAFYAYYSAILHVPLIDATLLRNSAPLLVPLLALWFLGIRVPSKRWWPLAIGFAGVLVILRPSPANLNIWHLVGFSAAWMMAASMITTRLLTKTESNTTVLLYYFTIALLVSAPMAIYTATSAPLWVWLLLLVLGLGLALALWLYTLAYRAAKPSVLSPVSYMSVVFAGAWGWLFWLELPSLWSFIGTALVVISACVILWLGDPDTPVSPRPPA</sequence>
<reference evidence="8" key="1">
    <citation type="journal article" date="2019" name="Int. J. Syst. Evol. Microbiol.">
        <title>The Global Catalogue of Microorganisms (GCM) 10K type strain sequencing project: providing services to taxonomists for standard genome sequencing and annotation.</title>
        <authorList>
            <consortium name="The Broad Institute Genomics Platform"/>
            <consortium name="The Broad Institute Genome Sequencing Center for Infectious Disease"/>
            <person name="Wu L."/>
            <person name="Ma J."/>
        </authorList>
    </citation>
    <scope>NUCLEOTIDE SEQUENCE [LARGE SCALE GENOMIC DNA]</scope>
    <source>
        <strain evidence="8">CECT 8570</strain>
    </source>
</reference>
<dbReference type="InterPro" id="IPR000620">
    <property type="entry name" value="EamA_dom"/>
</dbReference>
<evidence type="ECO:0000256" key="2">
    <source>
        <dbReference type="ARBA" id="ARBA00022692"/>
    </source>
</evidence>
<evidence type="ECO:0000259" key="6">
    <source>
        <dbReference type="Pfam" id="PF00892"/>
    </source>
</evidence>
<dbReference type="PANTHER" id="PTHR22911:SF6">
    <property type="entry name" value="SOLUTE CARRIER FAMILY 35 MEMBER G1"/>
    <property type="match status" value="1"/>
</dbReference>
<accession>A0ABV8V2C1</accession>
<keyword evidence="8" id="KW-1185">Reference proteome</keyword>
<keyword evidence="3 5" id="KW-1133">Transmembrane helix</keyword>
<evidence type="ECO:0000313" key="7">
    <source>
        <dbReference type="EMBL" id="MFC4361308.1"/>
    </source>
</evidence>
<name>A0ABV8V2C1_9GAMM</name>
<feature type="domain" description="EamA" evidence="6">
    <location>
        <begin position="4"/>
        <end position="134"/>
    </location>
</feature>
<dbReference type="PANTHER" id="PTHR22911">
    <property type="entry name" value="ACYL-MALONYL CONDENSING ENZYME-RELATED"/>
    <property type="match status" value="1"/>
</dbReference>
<proteinExistence type="predicted"/>
<dbReference type="Proteomes" id="UP001595840">
    <property type="component" value="Unassembled WGS sequence"/>
</dbReference>
<organism evidence="7 8">
    <name type="scientific">Simiduia curdlanivorans</name>
    <dbReference type="NCBI Taxonomy" id="1492769"/>
    <lineage>
        <taxon>Bacteria</taxon>
        <taxon>Pseudomonadati</taxon>
        <taxon>Pseudomonadota</taxon>
        <taxon>Gammaproteobacteria</taxon>
        <taxon>Cellvibrionales</taxon>
        <taxon>Cellvibrionaceae</taxon>
        <taxon>Simiduia</taxon>
    </lineage>
</organism>
<dbReference type="SUPFAM" id="SSF103481">
    <property type="entry name" value="Multidrug resistance efflux transporter EmrE"/>
    <property type="match status" value="2"/>
</dbReference>
<feature type="transmembrane region" description="Helical" evidence="5">
    <location>
        <begin position="93"/>
        <end position="113"/>
    </location>
</feature>
<feature type="transmembrane region" description="Helical" evidence="5">
    <location>
        <begin position="199"/>
        <end position="218"/>
    </location>
</feature>
<feature type="transmembrane region" description="Helical" evidence="5">
    <location>
        <begin position="230"/>
        <end position="250"/>
    </location>
</feature>
<evidence type="ECO:0000256" key="1">
    <source>
        <dbReference type="ARBA" id="ARBA00004141"/>
    </source>
</evidence>
<dbReference type="Pfam" id="PF00892">
    <property type="entry name" value="EamA"/>
    <property type="match status" value="2"/>
</dbReference>
<feature type="transmembrane region" description="Helical" evidence="5">
    <location>
        <begin position="63"/>
        <end position="81"/>
    </location>
</feature>
<keyword evidence="2 5" id="KW-0812">Transmembrane</keyword>
<evidence type="ECO:0000256" key="5">
    <source>
        <dbReference type="SAM" id="Phobius"/>
    </source>
</evidence>
<feature type="transmembrane region" description="Helical" evidence="5">
    <location>
        <begin position="30"/>
        <end position="51"/>
    </location>
</feature>
<evidence type="ECO:0000256" key="4">
    <source>
        <dbReference type="ARBA" id="ARBA00023136"/>
    </source>
</evidence>
<dbReference type="InterPro" id="IPR037185">
    <property type="entry name" value="EmrE-like"/>
</dbReference>
<feature type="transmembrane region" description="Helical" evidence="5">
    <location>
        <begin position="174"/>
        <end position="193"/>
    </location>
</feature>
<feature type="transmembrane region" description="Helical" evidence="5">
    <location>
        <begin position="256"/>
        <end position="275"/>
    </location>
</feature>